<dbReference type="eggNOG" id="ENOG5032WP9">
    <property type="taxonomic scope" value="Bacteria"/>
</dbReference>
<dbReference type="AlphaFoldDB" id="W7UU12"/>
<sequence>MKKKSFAAIIAALILLCIASGAAVCERGPSPEEIFENNKILTAEEALEWAYDNPVVVQDDGQITSGRDVWDSFFDSVNAKKPASVMCVYNYVLDEESVSPELYEEEKDLYPQLFFCLLRYDGEVFHVKMRKSDETKLDTDETYKYLLHLSAENPDTALYRYTDQYVLVNDPSVTWEQLQRSMFSSQSSDWIKHSTVYMDMYN</sequence>
<keyword evidence="1" id="KW-0732">Signal</keyword>
<protein>
    <recommendedName>
        <fullName evidence="4">DUF4362 domain-containing protein</fullName>
    </recommendedName>
</protein>
<comment type="caution">
    <text evidence="2">The sequence shown here is derived from an EMBL/GenBank/DDBJ whole genome shotgun (WGS) entry which is preliminary data.</text>
</comment>
<evidence type="ECO:0000256" key="1">
    <source>
        <dbReference type="SAM" id="SignalP"/>
    </source>
</evidence>
<dbReference type="PATRIC" id="fig|1341157.4.peg.3096"/>
<keyword evidence="3" id="KW-1185">Reference proteome</keyword>
<name>W7UU12_RUMFL</name>
<evidence type="ECO:0000313" key="2">
    <source>
        <dbReference type="EMBL" id="EWM52320.1"/>
    </source>
</evidence>
<feature type="signal peptide" evidence="1">
    <location>
        <begin position="1"/>
        <end position="22"/>
    </location>
</feature>
<dbReference type="Proteomes" id="UP000019365">
    <property type="component" value="Unassembled WGS sequence"/>
</dbReference>
<dbReference type="RefSeq" id="WP_037301373.1">
    <property type="nucleotide sequence ID" value="NZ_ATAX01000036.1"/>
</dbReference>
<feature type="chain" id="PRO_5004901848" description="DUF4362 domain-containing protein" evidence="1">
    <location>
        <begin position="23"/>
        <end position="202"/>
    </location>
</feature>
<gene>
    <name evidence="2" type="ORF">RF007C_13295</name>
</gene>
<evidence type="ECO:0000313" key="3">
    <source>
        <dbReference type="Proteomes" id="UP000019365"/>
    </source>
</evidence>
<dbReference type="EMBL" id="ATAX01000036">
    <property type="protein sequence ID" value="EWM52320.1"/>
    <property type="molecule type" value="Genomic_DNA"/>
</dbReference>
<organism evidence="2 3">
    <name type="scientific">Ruminococcus flavefaciens 007c</name>
    <dbReference type="NCBI Taxonomy" id="1341157"/>
    <lineage>
        <taxon>Bacteria</taxon>
        <taxon>Bacillati</taxon>
        <taxon>Bacillota</taxon>
        <taxon>Clostridia</taxon>
        <taxon>Eubacteriales</taxon>
        <taxon>Oscillospiraceae</taxon>
        <taxon>Ruminococcus</taxon>
    </lineage>
</organism>
<evidence type="ECO:0008006" key="4">
    <source>
        <dbReference type="Google" id="ProtNLM"/>
    </source>
</evidence>
<reference evidence="2 3" key="1">
    <citation type="journal article" date="2014" name="PLoS ONE">
        <title>Rumen cellulosomics: divergent fiber-degrading strategies revealed by comparative genome-wide analysis of six ruminococcal strains.</title>
        <authorList>
            <person name="Dassa B."/>
            <person name="Borovok I."/>
            <person name="Ruimy-Israeli V."/>
            <person name="Lamed R."/>
            <person name="Flint H.J."/>
            <person name="Duncan S.H."/>
            <person name="Henrissat B."/>
            <person name="Coutinho P."/>
            <person name="Morrison M."/>
            <person name="Mosoni P."/>
            <person name="Yeoman C.J."/>
            <person name="White B.A."/>
            <person name="Bayer E.A."/>
        </authorList>
    </citation>
    <scope>NUCLEOTIDE SEQUENCE [LARGE SCALE GENOMIC DNA]</scope>
    <source>
        <strain evidence="2 3">007c</strain>
    </source>
</reference>
<dbReference type="OrthoDB" id="1953804at2"/>
<accession>W7UU12</accession>
<proteinExistence type="predicted"/>